<gene>
    <name evidence="2" type="ORF">V6N11_024460</name>
</gene>
<feature type="compositionally biased region" description="Polar residues" evidence="1">
    <location>
        <begin position="16"/>
        <end position="32"/>
    </location>
</feature>
<feature type="compositionally biased region" description="Polar residues" evidence="1">
    <location>
        <begin position="105"/>
        <end position="117"/>
    </location>
</feature>
<feature type="compositionally biased region" description="Low complexity" evidence="1">
    <location>
        <begin position="83"/>
        <end position="94"/>
    </location>
</feature>
<protein>
    <submittedName>
        <fullName evidence="2">Uncharacterized protein</fullName>
    </submittedName>
</protein>
<comment type="caution">
    <text evidence="2">The sequence shown here is derived from an EMBL/GenBank/DDBJ whole genome shotgun (WGS) entry which is preliminary data.</text>
</comment>
<reference evidence="2 3" key="1">
    <citation type="journal article" date="2024" name="G3 (Bethesda)">
        <title>Genome assembly of Hibiscus sabdariffa L. provides insights into metabolisms of medicinal natural products.</title>
        <authorList>
            <person name="Kim T."/>
        </authorList>
    </citation>
    <scope>NUCLEOTIDE SEQUENCE [LARGE SCALE GENOMIC DNA]</scope>
    <source>
        <strain evidence="2">TK-2024</strain>
        <tissue evidence="2">Old leaves</tissue>
    </source>
</reference>
<dbReference type="EMBL" id="JBBPBN010000035">
    <property type="protein sequence ID" value="KAK9001762.1"/>
    <property type="molecule type" value="Genomic_DNA"/>
</dbReference>
<evidence type="ECO:0000256" key="1">
    <source>
        <dbReference type="SAM" id="MobiDB-lite"/>
    </source>
</evidence>
<dbReference type="Proteomes" id="UP001396334">
    <property type="component" value="Unassembled WGS sequence"/>
</dbReference>
<name>A0ABR2QMN5_9ROSI</name>
<feature type="region of interest" description="Disordered" evidence="1">
    <location>
        <begin position="83"/>
        <end position="117"/>
    </location>
</feature>
<accession>A0ABR2QMN5</accession>
<evidence type="ECO:0000313" key="2">
    <source>
        <dbReference type="EMBL" id="KAK9001762.1"/>
    </source>
</evidence>
<keyword evidence="3" id="KW-1185">Reference proteome</keyword>
<organism evidence="2 3">
    <name type="scientific">Hibiscus sabdariffa</name>
    <name type="common">roselle</name>
    <dbReference type="NCBI Taxonomy" id="183260"/>
    <lineage>
        <taxon>Eukaryota</taxon>
        <taxon>Viridiplantae</taxon>
        <taxon>Streptophyta</taxon>
        <taxon>Embryophyta</taxon>
        <taxon>Tracheophyta</taxon>
        <taxon>Spermatophyta</taxon>
        <taxon>Magnoliopsida</taxon>
        <taxon>eudicotyledons</taxon>
        <taxon>Gunneridae</taxon>
        <taxon>Pentapetalae</taxon>
        <taxon>rosids</taxon>
        <taxon>malvids</taxon>
        <taxon>Malvales</taxon>
        <taxon>Malvaceae</taxon>
        <taxon>Malvoideae</taxon>
        <taxon>Hibiscus</taxon>
    </lineage>
</organism>
<proteinExistence type="predicted"/>
<feature type="region of interest" description="Disordered" evidence="1">
    <location>
        <begin position="1"/>
        <end position="40"/>
    </location>
</feature>
<sequence length="117" mass="12245">MSFVPNHENAARKDVPNSTVAPSTHAGTTSLSDLHLAAQPDKAERRVLPTMDLKNVAHVAALAHIAVHVATNSIAATPIATLSAKGSSAKTSAGPELEKEMSKTFLPTSTMLSEFDD</sequence>
<evidence type="ECO:0000313" key="3">
    <source>
        <dbReference type="Proteomes" id="UP001396334"/>
    </source>
</evidence>